<dbReference type="AlphaFoldDB" id="A0A8H3UAU9"/>
<dbReference type="PANTHER" id="PTHR13379:SF0">
    <property type="entry name" value="UPF0415 PROTEIN C7ORF25"/>
    <property type="match status" value="1"/>
</dbReference>
<protein>
    <recommendedName>
        <fullName evidence="1">DUF1308 domain-containing protein</fullName>
    </recommendedName>
</protein>
<evidence type="ECO:0000313" key="7">
    <source>
        <dbReference type="Proteomes" id="UP000490939"/>
    </source>
</evidence>
<name>A0A8H3UAU9_VENIN</name>
<dbReference type="Proteomes" id="UP000447873">
    <property type="component" value="Unassembled WGS sequence"/>
</dbReference>
<dbReference type="Proteomes" id="UP000433883">
    <property type="component" value="Unassembled WGS sequence"/>
</dbReference>
<dbReference type="InterPro" id="IPR010733">
    <property type="entry name" value="DUF1308"/>
</dbReference>
<dbReference type="EMBL" id="WNWR01000085">
    <property type="protein sequence ID" value="KAE9991698.1"/>
    <property type="molecule type" value="Genomic_DNA"/>
</dbReference>
<evidence type="ECO:0000313" key="5">
    <source>
        <dbReference type="Proteomes" id="UP000433883"/>
    </source>
</evidence>
<comment type="caution">
    <text evidence="2">The sequence shown here is derived from an EMBL/GenBank/DDBJ whole genome shotgun (WGS) entry which is preliminary data.</text>
</comment>
<accession>A0A8H3UAU9</accession>
<dbReference type="PANTHER" id="PTHR13379">
    <property type="entry name" value="UNCHARACTERIZED DUF1308"/>
    <property type="match status" value="1"/>
</dbReference>
<evidence type="ECO:0000313" key="4">
    <source>
        <dbReference type="EMBL" id="KAE9991698.1"/>
    </source>
</evidence>
<dbReference type="Proteomes" id="UP000490939">
    <property type="component" value="Unassembled WGS sequence"/>
</dbReference>
<organism evidence="2 5">
    <name type="scientific">Venturia inaequalis</name>
    <name type="common">Apple scab fungus</name>
    <dbReference type="NCBI Taxonomy" id="5025"/>
    <lineage>
        <taxon>Eukaryota</taxon>
        <taxon>Fungi</taxon>
        <taxon>Dikarya</taxon>
        <taxon>Ascomycota</taxon>
        <taxon>Pezizomycotina</taxon>
        <taxon>Dothideomycetes</taxon>
        <taxon>Pleosporomycetidae</taxon>
        <taxon>Venturiales</taxon>
        <taxon>Venturiaceae</taxon>
        <taxon>Venturia</taxon>
    </lineage>
</organism>
<dbReference type="EMBL" id="WNWS01000054">
    <property type="protein sequence ID" value="KAE9984102.1"/>
    <property type="molecule type" value="Genomic_DNA"/>
</dbReference>
<proteinExistence type="predicted"/>
<dbReference type="OrthoDB" id="441890at2759"/>
<dbReference type="EMBL" id="WNWQ01000511">
    <property type="protein sequence ID" value="KAE9966719.1"/>
    <property type="molecule type" value="Genomic_DNA"/>
</dbReference>
<evidence type="ECO:0000259" key="1">
    <source>
        <dbReference type="Pfam" id="PF07000"/>
    </source>
</evidence>
<reference evidence="2 5" key="1">
    <citation type="submission" date="2019-11" db="EMBL/GenBank/DDBJ databases">
        <title>Venturia inaequalis Genome Resource.</title>
        <authorList>
            <person name="Lichtner F.J."/>
        </authorList>
    </citation>
    <scope>NUCLEOTIDE SEQUENCE [LARGE SCALE GENOMIC DNA]</scope>
    <source>
        <strain evidence="3 6">120213</strain>
        <strain evidence="2">Bline_iso_100314</strain>
        <strain evidence="4 7">DMI_063113</strain>
    </source>
</reference>
<dbReference type="Pfam" id="PF07000">
    <property type="entry name" value="DUF1308"/>
    <property type="match status" value="1"/>
</dbReference>
<evidence type="ECO:0000313" key="6">
    <source>
        <dbReference type="Proteomes" id="UP000447873"/>
    </source>
</evidence>
<feature type="domain" description="DUF1308" evidence="1">
    <location>
        <begin position="274"/>
        <end position="359"/>
    </location>
</feature>
<keyword evidence="7" id="KW-1185">Reference proteome</keyword>
<gene>
    <name evidence="2" type="ORF">BLS_006855</name>
    <name evidence="4" type="ORF">EG327_011157</name>
    <name evidence="3" type="ORF">EG328_009152</name>
</gene>
<evidence type="ECO:0000313" key="2">
    <source>
        <dbReference type="EMBL" id="KAE9966719.1"/>
    </source>
</evidence>
<evidence type="ECO:0000313" key="3">
    <source>
        <dbReference type="EMBL" id="KAE9984102.1"/>
    </source>
</evidence>
<sequence length="485" mass="55213">MDSEISKNAEKHSAADTDDETLVESIAALDITPKDPEDVLARCNVLLDELKKFAEYCDQRKYLTEYRRKVEFSHFKADIVKEIEQMQKIKTQNLPPGRIHQLVTASNLTYWEALWSTAKQQKCIQLLRRHASPIDIISDSGLTWTKVSTITERRLVMEMAKNGWNWDGSDSDDEEFDGSTKNTDDDDMDIPIVKMAITLANLAKESRIRYRTPRVHFVLTRINAGNKDIEKVLDRIRATGATITTADQIIPAPAIEDVLEDLVVDERKFFSETLNICCTILLAVVSDISHGQVQEEAWFNRNIRRQIEIEDKEHLMQNTLWPAMVGRDLVCTKIATQRMREIVELIGTDSEKERTRLFMGDDPSKPPEQLFEEFQKLSAYPIPSDWRLPIKIVDELVTDGNSPRLAATVAKELSDINESVFIYGWLTGRTTITSNRSAVKAIERCVEANRLSDEDIGPIAFIVPTARSLVAKEKERRDGGKESDD</sequence>